<evidence type="ECO:0000256" key="1">
    <source>
        <dbReference type="ARBA" id="ARBA00004123"/>
    </source>
</evidence>
<keyword evidence="3 5" id="KW-0371">Homeobox</keyword>
<dbReference type="SUPFAM" id="SSF46689">
    <property type="entry name" value="Homeodomain-like"/>
    <property type="match status" value="1"/>
</dbReference>
<dbReference type="GO" id="GO:0000978">
    <property type="term" value="F:RNA polymerase II cis-regulatory region sequence-specific DNA binding"/>
    <property type="evidence" value="ECO:0007669"/>
    <property type="project" value="TreeGrafter"/>
</dbReference>
<evidence type="ECO:0000256" key="3">
    <source>
        <dbReference type="ARBA" id="ARBA00023155"/>
    </source>
</evidence>
<evidence type="ECO:0000259" key="8">
    <source>
        <dbReference type="PROSITE" id="PS50071"/>
    </source>
</evidence>
<dbReference type="Gene3D" id="1.10.10.60">
    <property type="entry name" value="Homeodomain-like"/>
    <property type="match status" value="1"/>
</dbReference>
<feature type="DNA-binding region" description="Homeobox" evidence="5">
    <location>
        <begin position="259"/>
        <end position="318"/>
    </location>
</feature>
<feature type="compositionally biased region" description="Basic and acidic residues" evidence="7">
    <location>
        <begin position="366"/>
        <end position="377"/>
    </location>
</feature>
<dbReference type="PANTHER" id="PTHR24339">
    <property type="entry name" value="HOMEOBOX PROTEIN EMX-RELATED"/>
    <property type="match status" value="1"/>
</dbReference>
<keyword evidence="4 5" id="KW-0539">Nucleus</keyword>
<evidence type="ECO:0000256" key="7">
    <source>
        <dbReference type="SAM" id="MobiDB-lite"/>
    </source>
</evidence>
<accession>A0A564YCD9</accession>
<comment type="subcellular location">
    <subcellularLocation>
        <location evidence="1 5 6">Nucleus</location>
    </subcellularLocation>
</comment>
<protein>
    <recommendedName>
        <fullName evidence="8">Homeobox domain-containing protein</fullName>
    </recommendedName>
</protein>
<gene>
    <name evidence="9" type="ORF">WMSIL1_LOCUS5173</name>
</gene>
<evidence type="ECO:0000256" key="4">
    <source>
        <dbReference type="ARBA" id="ARBA00023242"/>
    </source>
</evidence>
<dbReference type="Proteomes" id="UP000321570">
    <property type="component" value="Unassembled WGS sequence"/>
</dbReference>
<evidence type="ECO:0000256" key="2">
    <source>
        <dbReference type="ARBA" id="ARBA00023125"/>
    </source>
</evidence>
<organism evidence="9 10">
    <name type="scientific">Hymenolepis diminuta</name>
    <name type="common">Rat tapeworm</name>
    <dbReference type="NCBI Taxonomy" id="6216"/>
    <lineage>
        <taxon>Eukaryota</taxon>
        <taxon>Metazoa</taxon>
        <taxon>Spiralia</taxon>
        <taxon>Lophotrochozoa</taxon>
        <taxon>Platyhelminthes</taxon>
        <taxon>Cestoda</taxon>
        <taxon>Eucestoda</taxon>
        <taxon>Cyclophyllidea</taxon>
        <taxon>Hymenolepididae</taxon>
        <taxon>Hymenolepis</taxon>
    </lineage>
</organism>
<feature type="region of interest" description="Disordered" evidence="7">
    <location>
        <begin position="103"/>
        <end position="127"/>
    </location>
</feature>
<proteinExistence type="predicted"/>
<dbReference type="CDD" id="cd00086">
    <property type="entry name" value="homeodomain"/>
    <property type="match status" value="1"/>
</dbReference>
<sequence>QLIAVVKVTSSNESTGPSKVELSFGIERLLDKDHSEQFEGSLRQFNKSAINENHPKSIGDRMLGNYANPLYPWQLFGSAQLLYRQLSLLQPSMSRNFPASLASSKKYSKTTEPKEPPCAHSRLDTAPFDSAEQPLDLSKSRNIPPLNDSTNLSDVAVTEQSKIQFPHLPNHQLPFNQATVNIAHKSILPFQQMPRCRFTMEQRLTPLWLPPYHEIVPTYSSPLIETSSQQAKICTDVAEQNLNPPSNEPTQSNKDTVKMSRNRTAFTKEEKEYLIKAFEENFYPDAVRFAELAKATNHTENQIKVWHQNWRSKMRKEKNFKKAPGRPSADDKKSYWGVPMTTEEIERRKSKLPLKKAGGRSVSSKLSEERNNDQSDV</sequence>
<dbReference type="GO" id="GO:0000981">
    <property type="term" value="F:DNA-binding transcription factor activity, RNA polymerase II-specific"/>
    <property type="evidence" value="ECO:0007669"/>
    <property type="project" value="TreeGrafter"/>
</dbReference>
<feature type="region of interest" description="Disordered" evidence="7">
    <location>
        <begin position="316"/>
        <end position="377"/>
    </location>
</feature>
<dbReference type="Pfam" id="PF00046">
    <property type="entry name" value="Homeodomain"/>
    <property type="match status" value="1"/>
</dbReference>
<name>A0A564YCD9_HYMDI</name>
<dbReference type="GO" id="GO:0005634">
    <property type="term" value="C:nucleus"/>
    <property type="evidence" value="ECO:0007669"/>
    <property type="project" value="UniProtKB-SubCell"/>
</dbReference>
<dbReference type="PROSITE" id="PS50071">
    <property type="entry name" value="HOMEOBOX_2"/>
    <property type="match status" value="1"/>
</dbReference>
<feature type="compositionally biased region" description="Basic and acidic residues" evidence="7">
    <location>
        <begin position="109"/>
        <end position="123"/>
    </location>
</feature>
<dbReference type="GO" id="GO:0007420">
    <property type="term" value="P:brain development"/>
    <property type="evidence" value="ECO:0007669"/>
    <property type="project" value="TreeGrafter"/>
</dbReference>
<keyword evidence="2 5" id="KW-0238">DNA-binding</keyword>
<dbReference type="SMART" id="SM00389">
    <property type="entry name" value="HOX"/>
    <property type="match status" value="1"/>
</dbReference>
<evidence type="ECO:0000313" key="9">
    <source>
        <dbReference type="EMBL" id="VUZ44900.1"/>
    </source>
</evidence>
<feature type="domain" description="Homeobox" evidence="8">
    <location>
        <begin position="257"/>
        <end position="317"/>
    </location>
</feature>
<feature type="non-terminal residue" evidence="9">
    <location>
        <position position="1"/>
    </location>
</feature>
<evidence type="ECO:0000313" key="10">
    <source>
        <dbReference type="Proteomes" id="UP000321570"/>
    </source>
</evidence>
<evidence type="ECO:0000256" key="6">
    <source>
        <dbReference type="RuleBase" id="RU000682"/>
    </source>
</evidence>
<feature type="compositionally biased region" description="Basic residues" evidence="7">
    <location>
        <begin position="348"/>
        <end position="358"/>
    </location>
</feature>
<reference evidence="9 10" key="1">
    <citation type="submission" date="2019-07" db="EMBL/GenBank/DDBJ databases">
        <authorList>
            <person name="Jastrzebski P J."/>
            <person name="Paukszto L."/>
            <person name="Jastrzebski P J."/>
        </authorList>
    </citation>
    <scope>NUCLEOTIDE SEQUENCE [LARGE SCALE GENOMIC DNA]</scope>
    <source>
        <strain evidence="9 10">WMS-il1</strain>
    </source>
</reference>
<dbReference type="InterPro" id="IPR050877">
    <property type="entry name" value="EMX-VAX-Noto_Homeobox_TFs"/>
</dbReference>
<dbReference type="GO" id="GO:0030182">
    <property type="term" value="P:neuron differentiation"/>
    <property type="evidence" value="ECO:0007669"/>
    <property type="project" value="TreeGrafter"/>
</dbReference>
<keyword evidence="10" id="KW-1185">Reference proteome</keyword>
<dbReference type="EMBL" id="CABIJS010000155">
    <property type="protein sequence ID" value="VUZ44900.1"/>
    <property type="molecule type" value="Genomic_DNA"/>
</dbReference>
<dbReference type="InterPro" id="IPR001356">
    <property type="entry name" value="HD"/>
</dbReference>
<evidence type="ECO:0000256" key="5">
    <source>
        <dbReference type="PROSITE-ProRule" id="PRU00108"/>
    </source>
</evidence>
<dbReference type="PANTHER" id="PTHR24339:SF28">
    <property type="entry name" value="E5-RELATED"/>
    <property type="match status" value="1"/>
</dbReference>
<dbReference type="AlphaFoldDB" id="A0A564YCD9"/>
<dbReference type="InterPro" id="IPR009057">
    <property type="entry name" value="Homeodomain-like_sf"/>
</dbReference>